<reference evidence="2" key="1">
    <citation type="submission" date="2024-06" db="EMBL/GenBank/DDBJ databases">
        <authorList>
            <person name="Liu X."/>
            <person name="Lenzi L."/>
            <person name="Haldenby T S."/>
            <person name="Uol C."/>
        </authorList>
    </citation>
    <scope>NUCLEOTIDE SEQUENCE</scope>
</reference>
<protein>
    <recommendedName>
        <fullName evidence="4">Secreted protein</fullName>
    </recommendedName>
</protein>
<dbReference type="AlphaFoldDB" id="A0AAV2TD49"/>
<dbReference type="EMBL" id="CAXLJL010000223">
    <property type="protein sequence ID" value="CAL5134781.1"/>
    <property type="molecule type" value="Genomic_DNA"/>
</dbReference>
<feature type="chain" id="PRO_5043988129" description="Secreted protein" evidence="1">
    <location>
        <begin position="24"/>
        <end position="94"/>
    </location>
</feature>
<keyword evidence="1" id="KW-0732">Signal</keyword>
<sequence>MHSTLALYLLTAILSAFVQSSRAVPTRSILPSFESFQTNILYADQVDRFLDICAERLQSNLGKKYAEIVNMVDKSVLLQSCILEEIQKHQRGSA</sequence>
<organism evidence="2 3">
    <name type="scientific">Calicophoron daubneyi</name>
    <name type="common">Rumen fluke</name>
    <name type="synonym">Paramphistomum daubneyi</name>
    <dbReference type="NCBI Taxonomy" id="300641"/>
    <lineage>
        <taxon>Eukaryota</taxon>
        <taxon>Metazoa</taxon>
        <taxon>Spiralia</taxon>
        <taxon>Lophotrochozoa</taxon>
        <taxon>Platyhelminthes</taxon>
        <taxon>Trematoda</taxon>
        <taxon>Digenea</taxon>
        <taxon>Plagiorchiida</taxon>
        <taxon>Pronocephalata</taxon>
        <taxon>Paramphistomoidea</taxon>
        <taxon>Paramphistomidae</taxon>
        <taxon>Calicophoron</taxon>
    </lineage>
</organism>
<evidence type="ECO:0000256" key="1">
    <source>
        <dbReference type="SAM" id="SignalP"/>
    </source>
</evidence>
<comment type="caution">
    <text evidence="2">The sequence shown here is derived from an EMBL/GenBank/DDBJ whole genome shotgun (WGS) entry which is preliminary data.</text>
</comment>
<evidence type="ECO:0000313" key="3">
    <source>
        <dbReference type="Proteomes" id="UP001497525"/>
    </source>
</evidence>
<evidence type="ECO:0008006" key="4">
    <source>
        <dbReference type="Google" id="ProtNLM"/>
    </source>
</evidence>
<feature type="signal peptide" evidence="1">
    <location>
        <begin position="1"/>
        <end position="23"/>
    </location>
</feature>
<dbReference type="Proteomes" id="UP001497525">
    <property type="component" value="Unassembled WGS sequence"/>
</dbReference>
<evidence type="ECO:0000313" key="2">
    <source>
        <dbReference type="EMBL" id="CAL5134781.1"/>
    </source>
</evidence>
<accession>A0AAV2TD49</accession>
<name>A0AAV2TD49_CALDB</name>
<gene>
    <name evidence="2" type="ORF">CDAUBV1_LOCUS8742</name>
</gene>
<proteinExistence type="predicted"/>